<dbReference type="InterPro" id="IPR027786">
    <property type="entry name" value="Nse4/EID"/>
</dbReference>
<dbReference type="GO" id="GO:0030915">
    <property type="term" value="C:Smc5-Smc6 complex"/>
    <property type="evidence" value="ECO:0007669"/>
    <property type="project" value="UniProtKB-UniRule"/>
</dbReference>
<dbReference type="Pfam" id="PF08743">
    <property type="entry name" value="Nse4_C"/>
    <property type="match status" value="1"/>
</dbReference>
<evidence type="ECO:0000256" key="4">
    <source>
        <dbReference type="ARBA" id="ARBA00023172"/>
    </source>
</evidence>
<dbReference type="EMBL" id="JALJOQ010000001">
    <property type="protein sequence ID" value="KAK9815099.1"/>
    <property type="molecule type" value="Genomic_DNA"/>
</dbReference>
<comment type="similarity">
    <text evidence="2 7">Belongs to the NSE4 family.</text>
</comment>
<feature type="domain" description="Non-structural maintenance of chromosome element 4 C-terminal" evidence="9">
    <location>
        <begin position="202"/>
        <end position="289"/>
    </location>
</feature>
<protein>
    <recommendedName>
        <fullName evidence="7">Non-structural maintenance of chromosomes element 4</fullName>
    </recommendedName>
</protein>
<keyword evidence="11" id="KW-1185">Reference proteome</keyword>
<feature type="region of interest" description="Disordered" evidence="8">
    <location>
        <begin position="1"/>
        <end position="26"/>
    </location>
</feature>
<proteinExistence type="inferred from homology"/>
<keyword evidence="5 7" id="KW-0234">DNA repair</keyword>
<feature type="region of interest" description="Disordered" evidence="8">
    <location>
        <begin position="294"/>
        <end position="335"/>
    </location>
</feature>
<organism evidence="10 11">
    <name type="scientific">Symbiochloris irregularis</name>
    <dbReference type="NCBI Taxonomy" id="706552"/>
    <lineage>
        <taxon>Eukaryota</taxon>
        <taxon>Viridiplantae</taxon>
        <taxon>Chlorophyta</taxon>
        <taxon>core chlorophytes</taxon>
        <taxon>Trebouxiophyceae</taxon>
        <taxon>Trebouxiales</taxon>
        <taxon>Trebouxiaceae</taxon>
        <taxon>Symbiochloris</taxon>
    </lineage>
</organism>
<evidence type="ECO:0000313" key="11">
    <source>
        <dbReference type="Proteomes" id="UP001465755"/>
    </source>
</evidence>
<evidence type="ECO:0000256" key="7">
    <source>
        <dbReference type="RuleBase" id="RU365071"/>
    </source>
</evidence>
<comment type="subunit">
    <text evidence="7">Component of the SMC5-SMC6 complex.</text>
</comment>
<comment type="caution">
    <text evidence="10">The sequence shown here is derived from an EMBL/GenBank/DDBJ whole genome shotgun (WGS) entry which is preliminary data.</text>
</comment>
<dbReference type="GO" id="GO:0006281">
    <property type="term" value="P:DNA repair"/>
    <property type="evidence" value="ECO:0007669"/>
    <property type="project" value="UniProtKB-UniRule"/>
</dbReference>
<dbReference type="GO" id="GO:0005634">
    <property type="term" value="C:nucleus"/>
    <property type="evidence" value="ECO:0007669"/>
    <property type="project" value="UniProtKB-SubCell"/>
</dbReference>
<evidence type="ECO:0000256" key="1">
    <source>
        <dbReference type="ARBA" id="ARBA00004123"/>
    </source>
</evidence>
<evidence type="ECO:0000256" key="6">
    <source>
        <dbReference type="ARBA" id="ARBA00023242"/>
    </source>
</evidence>
<evidence type="ECO:0000313" key="10">
    <source>
        <dbReference type="EMBL" id="KAK9815099.1"/>
    </source>
</evidence>
<evidence type="ECO:0000256" key="2">
    <source>
        <dbReference type="ARBA" id="ARBA00008997"/>
    </source>
</evidence>
<evidence type="ECO:0000256" key="3">
    <source>
        <dbReference type="ARBA" id="ARBA00022763"/>
    </source>
</evidence>
<keyword evidence="6 7" id="KW-0539">Nucleus</keyword>
<dbReference type="PANTHER" id="PTHR16140">
    <property type="entry name" value="NON-STRUCTURAL MAINTENANCE OF CHROMOSOMES ELEMENT 4"/>
    <property type="match status" value="1"/>
</dbReference>
<dbReference type="GO" id="GO:0006310">
    <property type="term" value="P:DNA recombination"/>
    <property type="evidence" value="ECO:0007669"/>
    <property type="project" value="UniProtKB-UniRule"/>
</dbReference>
<evidence type="ECO:0000256" key="8">
    <source>
        <dbReference type="SAM" id="MobiDB-lite"/>
    </source>
</evidence>
<evidence type="ECO:0000256" key="5">
    <source>
        <dbReference type="ARBA" id="ARBA00023204"/>
    </source>
</evidence>
<dbReference type="InterPro" id="IPR014854">
    <property type="entry name" value="Nse4_C"/>
</dbReference>
<keyword evidence="3 7" id="KW-0227">DNA damage</keyword>
<comment type="function">
    <text evidence="7">Component of the SMC5-SMC6 complex, that promotes sister chromatid alignment after DNA damage and facilitates double-stranded DNA breaks (DSBs) repair via homologous recombination between sister chromatids.</text>
</comment>
<dbReference type="PANTHER" id="PTHR16140:SF0">
    <property type="entry name" value="NON-STRUCTURAL MAINTENANCE OF CHROMOSOMES ELEMENT 4"/>
    <property type="match status" value="1"/>
</dbReference>
<gene>
    <name evidence="10" type="ORF">WJX73_007470</name>
</gene>
<name>A0AAW1Q4H3_9CHLO</name>
<dbReference type="AlphaFoldDB" id="A0AAW1Q4H3"/>
<sequence>MTGETRKTRVTDPAASRELRGKILKEHEEARKNKDLLVRPGGKELSKTIHRLDELAQEINRPREQADESDAFAFVSGKGAELARAMGLASQARTPRDCIRRLVAIYCDTEQVGQVADPSEFAWKRLASEVMMLKKHAPGLSCMLGPLQAEAKARKVGQRVERTKVGALERPEVLQAAEEGVRQESDQVLVDLWEQLEKHPVVNLLHLCLNHDSFSQTVENLFQLSFLVRDARVSISDSEEGMVVTNLEDKKKRDKGKDKAHKEALQRLQFVVAYDLADWQDWCACISREDCLMKTRPPPPSQAGATRQRAAAEEAEDNPDARRAAIIRGKRARRS</sequence>
<keyword evidence="4 7" id="KW-0233">DNA recombination</keyword>
<evidence type="ECO:0000259" key="9">
    <source>
        <dbReference type="Pfam" id="PF08743"/>
    </source>
</evidence>
<dbReference type="Proteomes" id="UP001465755">
    <property type="component" value="Unassembled WGS sequence"/>
</dbReference>
<accession>A0AAW1Q4H3</accession>
<reference evidence="10 11" key="1">
    <citation type="journal article" date="2024" name="Nat. Commun.">
        <title>Phylogenomics reveals the evolutionary origins of lichenization in chlorophyte algae.</title>
        <authorList>
            <person name="Puginier C."/>
            <person name="Libourel C."/>
            <person name="Otte J."/>
            <person name="Skaloud P."/>
            <person name="Haon M."/>
            <person name="Grisel S."/>
            <person name="Petersen M."/>
            <person name="Berrin J.G."/>
            <person name="Delaux P.M."/>
            <person name="Dal Grande F."/>
            <person name="Keller J."/>
        </authorList>
    </citation>
    <scope>NUCLEOTIDE SEQUENCE [LARGE SCALE GENOMIC DNA]</scope>
    <source>
        <strain evidence="10 11">SAG 2036</strain>
    </source>
</reference>
<comment type="subcellular location">
    <subcellularLocation>
        <location evidence="1 7">Nucleus</location>
    </subcellularLocation>
</comment>